<dbReference type="InterPro" id="IPR050679">
    <property type="entry name" value="Bact_HTH_transcr_reg"/>
</dbReference>
<keyword evidence="6" id="KW-1185">Reference proteome</keyword>
<dbReference type="EMBL" id="CP048209">
    <property type="protein sequence ID" value="QHT59503.1"/>
    <property type="molecule type" value="Genomic_DNA"/>
</dbReference>
<dbReference type="GO" id="GO:0003677">
    <property type="term" value="F:DNA binding"/>
    <property type="evidence" value="ECO:0007669"/>
    <property type="project" value="UniProtKB-KW"/>
</dbReference>
<dbReference type="PANTHER" id="PTHR44846:SF1">
    <property type="entry name" value="MANNOSYL-D-GLYCERATE TRANSPORT_METABOLISM SYSTEM REPRESSOR MNGR-RELATED"/>
    <property type="match status" value="1"/>
</dbReference>
<evidence type="ECO:0000313" key="5">
    <source>
        <dbReference type="EMBL" id="QHT59503.1"/>
    </source>
</evidence>
<dbReference type="InterPro" id="IPR011663">
    <property type="entry name" value="UTRA"/>
</dbReference>
<dbReference type="Gene3D" id="3.40.1410.10">
    <property type="entry name" value="Chorismate lyase-like"/>
    <property type="match status" value="1"/>
</dbReference>
<keyword evidence="3" id="KW-0804">Transcription</keyword>
<dbReference type="PROSITE" id="PS50949">
    <property type="entry name" value="HTH_GNTR"/>
    <property type="match status" value="1"/>
</dbReference>
<dbReference type="Pfam" id="PF07702">
    <property type="entry name" value="UTRA"/>
    <property type="match status" value="1"/>
</dbReference>
<organism evidence="5 6">
    <name type="scientific">Paenibacillus lycopersici</name>
    <dbReference type="NCBI Taxonomy" id="2704462"/>
    <lineage>
        <taxon>Bacteria</taxon>
        <taxon>Bacillati</taxon>
        <taxon>Bacillota</taxon>
        <taxon>Bacilli</taxon>
        <taxon>Bacillales</taxon>
        <taxon>Paenibacillaceae</taxon>
        <taxon>Paenibacillus</taxon>
    </lineage>
</organism>
<dbReference type="InterPro" id="IPR036388">
    <property type="entry name" value="WH-like_DNA-bd_sf"/>
</dbReference>
<evidence type="ECO:0000256" key="1">
    <source>
        <dbReference type="ARBA" id="ARBA00023015"/>
    </source>
</evidence>
<feature type="domain" description="HTH gntR-type" evidence="4">
    <location>
        <begin position="8"/>
        <end position="76"/>
    </location>
</feature>
<protein>
    <submittedName>
        <fullName evidence="5">GntR family transcriptional regulator</fullName>
    </submittedName>
</protein>
<dbReference type="Pfam" id="PF00392">
    <property type="entry name" value="GntR"/>
    <property type="match status" value="1"/>
</dbReference>
<dbReference type="SMART" id="SM00866">
    <property type="entry name" value="UTRA"/>
    <property type="match status" value="1"/>
</dbReference>
<reference evidence="5 6" key="1">
    <citation type="submission" date="2020-01" db="EMBL/GenBank/DDBJ databases">
        <title>Paenibacillus sp. nov., isolated from tomato rhizosphere.</title>
        <authorList>
            <person name="Weon H.-Y."/>
            <person name="Lee S.A."/>
        </authorList>
    </citation>
    <scope>NUCLEOTIDE SEQUENCE [LARGE SCALE GENOMIC DNA]</scope>
    <source>
        <strain evidence="5 6">12200R-189</strain>
    </source>
</reference>
<accession>A0A6C0FVP4</accession>
<dbReference type="CDD" id="cd07377">
    <property type="entry name" value="WHTH_GntR"/>
    <property type="match status" value="1"/>
</dbReference>
<sequence>MSITRKKGPLYLQVKNIVKDRILHGVYPLGGHIPPEPQLEQEFNVSKMTVRNAIRELAEEGYVEKKSGVGTIVLTNMSISRLSKGKRFTELLVEEGHRLEKRLISTSRVRPEPGTELHGLLGPSAIRIERLYVLNDRPYIHIVHYLADAVLPKAEREEDELPFESLYELLEEQDIVLDNFRDAFSVGAASPETAILLGVPAGTPLLVRLRRTYDVEGRLVEYSVGYYRAELQPYLVRYDT</sequence>
<dbReference type="KEGG" id="plyc:GXP70_05725"/>
<evidence type="ECO:0000256" key="2">
    <source>
        <dbReference type="ARBA" id="ARBA00023125"/>
    </source>
</evidence>
<dbReference type="PRINTS" id="PR00035">
    <property type="entry name" value="HTHGNTR"/>
</dbReference>
<dbReference type="SMART" id="SM00345">
    <property type="entry name" value="HTH_GNTR"/>
    <property type="match status" value="1"/>
</dbReference>
<keyword evidence="2" id="KW-0238">DNA-binding</keyword>
<dbReference type="InterPro" id="IPR028978">
    <property type="entry name" value="Chorismate_lyase_/UTRA_dom_sf"/>
</dbReference>
<name>A0A6C0FVP4_9BACL</name>
<dbReference type="RefSeq" id="WP_162355569.1">
    <property type="nucleotide sequence ID" value="NZ_CP048209.1"/>
</dbReference>
<keyword evidence="1" id="KW-0805">Transcription regulation</keyword>
<dbReference type="InterPro" id="IPR000524">
    <property type="entry name" value="Tscrpt_reg_HTH_GntR"/>
</dbReference>
<evidence type="ECO:0000256" key="3">
    <source>
        <dbReference type="ARBA" id="ARBA00023163"/>
    </source>
</evidence>
<dbReference type="InterPro" id="IPR036390">
    <property type="entry name" value="WH_DNA-bd_sf"/>
</dbReference>
<proteinExistence type="predicted"/>
<dbReference type="Proteomes" id="UP000476064">
    <property type="component" value="Chromosome"/>
</dbReference>
<dbReference type="AlphaFoldDB" id="A0A6C0FVP4"/>
<dbReference type="GO" id="GO:0045892">
    <property type="term" value="P:negative regulation of DNA-templated transcription"/>
    <property type="evidence" value="ECO:0007669"/>
    <property type="project" value="TreeGrafter"/>
</dbReference>
<dbReference type="SUPFAM" id="SSF64288">
    <property type="entry name" value="Chorismate lyase-like"/>
    <property type="match status" value="1"/>
</dbReference>
<dbReference type="Gene3D" id="1.10.10.10">
    <property type="entry name" value="Winged helix-like DNA-binding domain superfamily/Winged helix DNA-binding domain"/>
    <property type="match status" value="1"/>
</dbReference>
<dbReference type="SUPFAM" id="SSF46785">
    <property type="entry name" value="Winged helix' DNA-binding domain"/>
    <property type="match status" value="1"/>
</dbReference>
<evidence type="ECO:0000313" key="6">
    <source>
        <dbReference type="Proteomes" id="UP000476064"/>
    </source>
</evidence>
<evidence type="ECO:0000259" key="4">
    <source>
        <dbReference type="PROSITE" id="PS50949"/>
    </source>
</evidence>
<dbReference type="PANTHER" id="PTHR44846">
    <property type="entry name" value="MANNOSYL-D-GLYCERATE TRANSPORT/METABOLISM SYSTEM REPRESSOR MNGR-RELATED"/>
    <property type="match status" value="1"/>
</dbReference>
<dbReference type="GO" id="GO:0003700">
    <property type="term" value="F:DNA-binding transcription factor activity"/>
    <property type="evidence" value="ECO:0007669"/>
    <property type="project" value="InterPro"/>
</dbReference>
<gene>
    <name evidence="5" type="ORF">GXP70_05725</name>
</gene>